<evidence type="ECO:0000313" key="4">
    <source>
        <dbReference type="Proteomes" id="UP000813423"/>
    </source>
</evidence>
<keyword evidence="1" id="KW-0812">Transmembrane</keyword>
<proteinExistence type="predicted"/>
<organism evidence="3 4">
    <name type="scientific">Aspergillus fumigatus</name>
    <name type="common">Neosartorya fumigata</name>
    <dbReference type="NCBI Taxonomy" id="746128"/>
    <lineage>
        <taxon>Eukaryota</taxon>
        <taxon>Fungi</taxon>
        <taxon>Dikarya</taxon>
        <taxon>Ascomycota</taxon>
        <taxon>Pezizomycotina</taxon>
        <taxon>Eurotiomycetes</taxon>
        <taxon>Eurotiomycetidae</taxon>
        <taxon>Eurotiales</taxon>
        <taxon>Aspergillaceae</taxon>
        <taxon>Aspergillus</taxon>
        <taxon>Aspergillus subgen. Fumigati</taxon>
    </lineage>
</organism>
<protein>
    <recommendedName>
        <fullName evidence="2">DUF7702 domain-containing protein</fullName>
    </recommendedName>
</protein>
<evidence type="ECO:0000313" key="3">
    <source>
        <dbReference type="EMBL" id="KAH1907468.1"/>
    </source>
</evidence>
<dbReference type="PANTHER" id="PTHR42109">
    <property type="entry name" value="UNPLACED GENOMIC SCAFFOLD UM_SCAF_CONTIG_1.265, WHOLE GENOME SHOTGUN SEQUENCE"/>
    <property type="match status" value="1"/>
</dbReference>
<sequence length="193" mass="21388">MEYCMKRAFSSQENNMTVLTYPSRRVYRSRNLNKRLEYTFMAFVHVVVATGVAMVGTGASGLAGKNPEASDQTNLDVGMALLEACWATLTVWALWTLKDCSEKTVLGVMEGNMLLRGVLLATAFIGIRVTYGLIAESTQKRNLNPVTGSLAIRTVLGLLPELITTLILMFVGFRTRHIGGISYNRRMVQQDET</sequence>
<keyword evidence="1" id="KW-0472">Membrane</keyword>
<feature type="transmembrane region" description="Helical" evidence="1">
    <location>
        <begin position="77"/>
        <end position="97"/>
    </location>
</feature>
<feature type="transmembrane region" description="Helical" evidence="1">
    <location>
        <begin position="38"/>
        <end position="57"/>
    </location>
</feature>
<keyword evidence="1" id="KW-1133">Transmembrane helix</keyword>
<evidence type="ECO:0000259" key="2">
    <source>
        <dbReference type="Pfam" id="PF24800"/>
    </source>
</evidence>
<dbReference type="AlphaFoldDB" id="A0A8H4MVZ6"/>
<feature type="domain" description="DUF7702" evidence="2">
    <location>
        <begin position="25"/>
        <end position="176"/>
    </location>
</feature>
<accession>A0A8H4MVZ6</accession>
<comment type="caution">
    <text evidence="3">The sequence shown here is derived from an EMBL/GenBank/DDBJ whole genome shotgun (WGS) entry which is preliminary data.</text>
</comment>
<evidence type="ECO:0000256" key="1">
    <source>
        <dbReference type="SAM" id="Phobius"/>
    </source>
</evidence>
<dbReference type="Proteomes" id="UP000813423">
    <property type="component" value="Unassembled WGS sequence"/>
</dbReference>
<dbReference type="PANTHER" id="PTHR42109:SF3">
    <property type="entry name" value="INTEGRAL MEMBRANE PROTEIN (AFU_ORTHOLOGUE AFUA_5G00100)"/>
    <property type="match status" value="1"/>
</dbReference>
<feature type="transmembrane region" description="Helical" evidence="1">
    <location>
        <begin position="117"/>
        <end position="134"/>
    </location>
</feature>
<gene>
    <name evidence="3" type="ORF">KXV57_004208</name>
</gene>
<name>A0A8H4MVZ6_ASPFM</name>
<dbReference type="EMBL" id="JAIBSC010000027">
    <property type="protein sequence ID" value="KAH1907468.1"/>
    <property type="molecule type" value="Genomic_DNA"/>
</dbReference>
<feature type="transmembrane region" description="Helical" evidence="1">
    <location>
        <begin position="154"/>
        <end position="173"/>
    </location>
</feature>
<reference evidence="3" key="1">
    <citation type="submission" date="2021-08" db="EMBL/GenBank/DDBJ databases">
        <title>Global Aspergillus fumigatus from environmental and clinical sources.</title>
        <authorList>
            <person name="Barber A."/>
            <person name="Sae-Ong T."/>
        </authorList>
    </citation>
    <scope>NUCLEOTIDE SEQUENCE</scope>
    <source>
        <strain evidence="3">NRZ-2016-071</strain>
    </source>
</reference>
<dbReference type="InterPro" id="IPR056119">
    <property type="entry name" value="DUF7702"/>
</dbReference>
<dbReference type="Pfam" id="PF24800">
    <property type="entry name" value="DUF7702"/>
    <property type="match status" value="1"/>
</dbReference>